<name>A0A4Q2R865_9HYPH</name>
<protein>
    <recommendedName>
        <fullName evidence="4">LysR substrate-binding domain-containing protein</fullName>
    </recommendedName>
</protein>
<comment type="caution">
    <text evidence="5">The sequence shown here is derived from an EMBL/GenBank/DDBJ whole genome shotgun (WGS) entry which is preliminary data.</text>
</comment>
<dbReference type="PANTHER" id="PTHR30579">
    <property type="entry name" value="TRANSCRIPTIONAL REGULATOR"/>
    <property type="match status" value="1"/>
</dbReference>
<keyword evidence="2" id="KW-0238">DNA-binding</keyword>
<dbReference type="PANTHER" id="PTHR30579:SF7">
    <property type="entry name" value="HTH-TYPE TRANSCRIPTIONAL REGULATOR LRHA-RELATED"/>
    <property type="match status" value="1"/>
</dbReference>
<dbReference type="GO" id="GO:0003677">
    <property type="term" value="F:DNA binding"/>
    <property type="evidence" value="ECO:0007669"/>
    <property type="project" value="UniProtKB-KW"/>
</dbReference>
<evidence type="ECO:0000256" key="3">
    <source>
        <dbReference type="ARBA" id="ARBA00023163"/>
    </source>
</evidence>
<evidence type="ECO:0000256" key="1">
    <source>
        <dbReference type="ARBA" id="ARBA00023015"/>
    </source>
</evidence>
<organism evidence="5 6">
    <name type="scientific">Lichenibacterium ramalinae</name>
    <dbReference type="NCBI Taxonomy" id="2316527"/>
    <lineage>
        <taxon>Bacteria</taxon>
        <taxon>Pseudomonadati</taxon>
        <taxon>Pseudomonadota</taxon>
        <taxon>Alphaproteobacteria</taxon>
        <taxon>Hyphomicrobiales</taxon>
        <taxon>Lichenihabitantaceae</taxon>
        <taxon>Lichenibacterium</taxon>
    </lineage>
</organism>
<sequence length="221" mass="23617">MLKIGGDARRHFTHPKVAGVIRLGLTEDFARTVLPAVLGLFTRQHPGFSFEVECGLSKIMFDGLDGGRLDTVIAKRPAGRSGGERLWVEPFSWYGRADTPHPVPDPVDLALIPEPSESRRVMLDALRRAGRPWRAMFQSHSFATLEAAVLAGVGVTAFGRQMHGPGVAELGEDSGLPPLPALDMVMVQAARGTSDATDSFCDLVREAAILGVAPVPDQAAG</sequence>
<keyword evidence="3" id="KW-0804">Transcription</keyword>
<dbReference type="Gene3D" id="3.40.190.10">
    <property type="entry name" value="Periplasmic binding protein-like II"/>
    <property type="match status" value="2"/>
</dbReference>
<keyword evidence="1" id="KW-0805">Transcription regulation</keyword>
<dbReference type="Proteomes" id="UP000289411">
    <property type="component" value="Unassembled WGS sequence"/>
</dbReference>
<proteinExistence type="predicted"/>
<dbReference type="InterPro" id="IPR050176">
    <property type="entry name" value="LTTR"/>
</dbReference>
<evidence type="ECO:0000313" key="5">
    <source>
        <dbReference type="EMBL" id="RYB01704.1"/>
    </source>
</evidence>
<evidence type="ECO:0000313" key="6">
    <source>
        <dbReference type="Proteomes" id="UP000289411"/>
    </source>
</evidence>
<evidence type="ECO:0000256" key="2">
    <source>
        <dbReference type="ARBA" id="ARBA00023125"/>
    </source>
</evidence>
<accession>A0A4Q2R865</accession>
<evidence type="ECO:0000259" key="4">
    <source>
        <dbReference type="Pfam" id="PF03466"/>
    </source>
</evidence>
<feature type="domain" description="LysR substrate-binding" evidence="4">
    <location>
        <begin position="17"/>
        <end position="207"/>
    </location>
</feature>
<dbReference type="Pfam" id="PF03466">
    <property type="entry name" value="LysR_substrate"/>
    <property type="match status" value="1"/>
</dbReference>
<dbReference type="EMBL" id="QYBC01000031">
    <property type="protein sequence ID" value="RYB01704.1"/>
    <property type="molecule type" value="Genomic_DNA"/>
</dbReference>
<dbReference type="SUPFAM" id="SSF53850">
    <property type="entry name" value="Periplasmic binding protein-like II"/>
    <property type="match status" value="1"/>
</dbReference>
<gene>
    <name evidence="5" type="ORF">D3272_24820</name>
</gene>
<dbReference type="InterPro" id="IPR005119">
    <property type="entry name" value="LysR_subst-bd"/>
</dbReference>
<dbReference type="GO" id="GO:0003700">
    <property type="term" value="F:DNA-binding transcription factor activity"/>
    <property type="evidence" value="ECO:0007669"/>
    <property type="project" value="TreeGrafter"/>
</dbReference>
<reference evidence="5 6" key="2">
    <citation type="submission" date="2019-02" db="EMBL/GenBank/DDBJ databases">
        <title>'Lichenibacterium ramalinii' gen. nov. sp. nov., 'Lichenibacterium minor' gen. nov. sp. nov.</title>
        <authorList>
            <person name="Pankratov T."/>
        </authorList>
    </citation>
    <scope>NUCLEOTIDE SEQUENCE [LARGE SCALE GENOMIC DNA]</scope>
    <source>
        <strain evidence="5 6">RmlP001</strain>
    </source>
</reference>
<keyword evidence="6" id="KW-1185">Reference proteome</keyword>
<reference evidence="5 6" key="1">
    <citation type="submission" date="2018-09" db="EMBL/GenBank/DDBJ databases">
        <authorList>
            <person name="Grouzdev D.S."/>
            <person name="Krutkina M.S."/>
        </authorList>
    </citation>
    <scope>NUCLEOTIDE SEQUENCE [LARGE SCALE GENOMIC DNA]</scope>
    <source>
        <strain evidence="5 6">RmlP001</strain>
    </source>
</reference>
<dbReference type="AlphaFoldDB" id="A0A4Q2R865"/>